<sequence length="1276" mass="140655">MDHHYFYYLVCWSLFIGLGLAAALLWPIFSKLYRLENTNRPDGLVTIADPDNADFEIVAVHGLGADAEYTWTAAAASSSTKSQDGHRTHLLRLIKADFPTARILAFAYNSDWLIDAPVKSAQQIGDRLLDKLAADRSKRPCIPIVFIGHSFGGIVIKQALCNPNPNARDIIDNTYGIIFLGTPHQGSSLSHFGIIIARTTAFLGSNTALLFSLMSHQKVLSDLDVRFIQCIKNKENRRQKTEIVAFCETKSTYVLGFPLGRIVTEDSARGGHAAETIYIDSDHSGLNKCQGVQDELYMQLQKKLANLNPTIKPTLNNNQKYVINNLPAVEGAAFDSYAEQHNGTCLEDTRLEVLDEIHKWANDSTTYRIYWLQAKAGTGKSTIARTVAHTFDSQSRLAASFFFKRGESDRSTMRYFFPTLAAYIVRTLPTVAQSVRNAIDAEPQIAEKSVGEQFRKLFLKPLEGVSPPTTMMVVIDALDECQGDQDIQIVIQLLEKYLPETPLKLFITSRFEFPIDQGFKATQGGFIGRNLEGISHDTIKRDIERFLRSRLNTIRGEFSLVSSWPVLADFEKLLEKSIPLFIFAATACRFIEDNRQGGGGPDDRLRDMLYFDTLGDLGKTYLPALNQMVHGLRGKARNLALEEFKQIVGSIVILANPLAAASLANLLGISLARVNNRLRLLHSVLDVPTDATDAVRIFHESFRDFLIYPDPDELHEFRIDQKKTHKSVMEACLRLLSEKSNLREDICGLGAPGTPRSSVKQATVNRCLPSEVRYACLHWVHHLQGSIEGSALAYEDEQRALYFLERHFLHWLEALSHMGLVAESIRLISKLCVLVREGEQISIFLEDAKRFIHNNLAAINTTPLQLYASALVFVPETSIVRTKLKGSLSPWITTMPKVERQWSSVLQTLEGHGDWVQSVAFSPDGALMASASKDKTVRLWRAATGECVQTLEGHGDGVWSVAFSPNGALMASASDDKIVRLWRAATGECVQTLEGHGDGILSVAFSPDGALIASASDDKTVRLWRAATGECVQTLKGHCGWVQSVAFSPDGALVASASIDKTVRLWRAAAGECVQTLEGHGGWVQSVAFSPNGALVASASDDKTVRLWRAATGECVQTLEGHGDRVRLVAFSPDGALVASASGDETVRLWRAATGECVQNAYIAAIPVSISFTTDGKYILTQRGSIPICIPSERHTVQVEQNNSSLVSFSGLSVSADTSWVTWNGENLFWLPNDYRPSVYPLAVAILGNTIALGSSTGKVIIMRFDLGKLTTIYSK</sequence>
<organism evidence="1 2">
    <name type="scientific">Trichothecium roseum</name>
    <dbReference type="NCBI Taxonomy" id="47278"/>
    <lineage>
        <taxon>Eukaryota</taxon>
        <taxon>Fungi</taxon>
        <taxon>Dikarya</taxon>
        <taxon>Ascomycota</taxon>
        <taxon>Pezizomycotina</taxon>
        <taxon>Sordariomycetes</taxon>
        <taxon>Hypocreomycetidae</taxon>
        <taxon>Hypocreales</taxon>
        <taxon>Hypocreales incertae sedis</taxon>
        <taxon>Trichothecium</taxon>
    </lineage>
</organism>
<protein>
    <submittedName>
        <fullName evidence="1">Uncharacterized protein</fullName>
    </submittedName>
</protein>
<comment type="caution">
    <text evidence="1">The sequence shown here is derived from an EMBL/GenBank/DDBJ whole genome shotgun (WGS) entry which is preliminary data.</text>
</comment>
<reference evidence="1" key="1">
    <citation type="submission" date="2022-10" db="EMBL/GenBank/DDBJ databases">
        <title>Complete Genome of Trichothecium roseum strain YXFP-22015, a Plant Pathogen Isolated from Citrus.</title>
        <authorList>
            <person name="Wang Y."/>
            <person name="Zhu L."/>
        </authorList>
    </citation>
    <scope>NUCLEOTIDE SEQUENCE</scope>
    <source>
        <strain evidence="1">YXFP-22015</strain>
    </source>
</reference>
<accession>A0ACC0UTN6</accession>
<evidence type="ECO:0000313" key="1">
    <source>
        <dbReference type="EMBL" id="KAI9897307.1"/>
    </source>
</evidence>
<evidence type="ECO:0000313" key="2">
    <source>
        <dbReference type="Proteomes" id="UP001163324"/>
    </source>
</evidence>
<dbReference type="EMBL" id="CM047947">
    <property type="protein sequence ID" value="KAI9897307.1"/>
    <property type="molecule type" value="Genomic_DNA"/>
</dbReference>
<dbReference type="Proteomes" id="UP001163324">
    <property type="component" value="Chromosome 8"/>
</dbReference>
<proteinExistence type="predicted"/>
<name>A0ACC0UTN6_9HYPO</name>
<gene>
    <name evidence="1" type="ORF">N3K66_008329</name>
</gene>
<keyword evidence="2" id="KW-1185">Reference proteome</keyword>